<dbReference type="SUPFAM" id="SSF51126">
    <property type="entry name" value="Pectin lyase-like"/>
    <property type="match status" value="1"/>
</dbReference>
<evidence type="ECO:0000313" key="2">
    <source>
        <dbReference type="Proteomes" id="UP000278907"/>
    </source>
</evidence>
<evidence type="ECO:0008006" key="3">
    <source>
        <dbReference type="Google" id="ProtNLM"/>
    </source>
</evidence>
<evidence type="ECO:0000313" key="1">
    <source>
        <dbReference type="EMBL" id="RKH89564.1"/>
    </source>
</evidence>
<reference evidence="1 2" key="1">
    <citation type="submission" date="2018-09" db="EMBL/GenBank/DDBJ databases">
        <authorList>
            <person name="Livingstone P.G."/>
            <person name="Whitworth D.E."/>
        </authorList>
    </citation>
    <scope>NUCLEOTIDE SEQUENCE [LARGE SCALE GENOMIC DNA]</scope>
    <source>
        <strain evidence="1 2">CA031B</strain>
    </source>
</reference>
<gene>
    <name evidence="1" type="ORF">D7Y13_40555</name>
</gene>
<dbReference type="Proteomes" id="UP000278907">
    <property type="component" value="Unassembled WGS sequence"/>
</dbReference>
<comment type="caution">
    <text evidence="1">The sequence shown here is derived from an EMBL/GenBank/DDBJ whole genome shotgun (WGS) entry which is preliminary data.</text>
</comment>
<keyword evidence="2" id="KW-1185">Reference proteome</keyword>
<accession>A0ABX9Q585</accession>
<sequence>MPSRLLPWFLVLVCACARPALKPAVPGELWVDAAVAGGDGTRERPLRSLSEALARPGPLLVHLAPGRYEGPFRLPGGIRLVGAGPFTVLTAPNPATGVVEAGGEASLESLAV</sequence>
<proteinExistence type="predicted"/>
<dbReference type="InterPro" id="IPR011050">
    <property type="entry name" value="Pectin_lyase_fold/virulence"/>
</dbReference>
<feature type="non-terminal residue" evidence="1">
    <location>
        <position position="112"/>
    </location>
</feature>
<protein>
    <recommendedName>
        <fullName evidence="3">DUF1565 domain-containing protein</fullName>
    </recommendedName>
</protein>
<organism evidence="1 2">
    <name type="scientific">Corallococcus praedator</name>
    <dbReference type="NCBI Taxonomy" id="2316724"/>
    <lineage>
        <taxon>Bacteria</taxon>
        <taxon>Pseudomonadati</taxon>
        <taxon>Myxococcota</taxon>
        <taxon>Myxococcia</taxon>
        <taxon>Myxococcales</taxon>
        <taxon>Cystobacterineae</taxon>
        <taxon>Myxococcaceae</taxon>
        <taxon>Corallococcus</taxon>
    </lineage>
</organism>
<name>A0ABX9Q585_9BACT</name>
<dbReference type="PROSITE" id="PS51257">
    <property type="entry name" value="PROKAR_LIPOPROTEIN"/>
    <property type="match status" value="1"/>
</dbReference>
<dbReference type="EMBL" id="RAWI01000662">
    <property type="protein sequence ID" value="RKH89564.1"/>
    <property type="molecule type" value="Genomic_DNA"/>
</dbReference>